<dbReference type="CDD" id="cd17536">
    <property type="entry name" value="REC_YesN-like"/>
    <property type="match status" value="1"/>
</dbReference>
<keyword evidence="14" id="KW-1185">Reference proteome</keyword>
<evidence type="ECO:0000256" key="1">
    <source>
        <dbReference type="ARBA" id="ARBA00004496"/>
    </source>
</evidence>
<dbReference type="PRINTS" id="PR00032">
    <property type="entry name" value="HTHARAC"/>
</dbReference>
<organism evidence="13 14">
    <name type="scientific">Robinsoniella peoriensis</name>
    <dbReference type="NCBI Taxonomy" id="180332"/>
    <lineage>
        <taxon>Bacteria</taxon>
        <taxon>Bacillati</taxon>
        <taxon>Bacillota</taxon>
        <taxon>Clostridia</taxon>
        <taxon>Lachnospirales</taxon>
        <taxon>Lachnospiraceae</taxon>
        <taxon>Robinsoniella</taxon>
    </lineage>
</organism>
<dbReference type="Proteomes" id="UP000306509">
    <property type="component" value="Unassembled WGS sequence"/>
</dbReference>
<keyword evidence="6" id="KW-0805">Transcription regulation</keyword>
<dbReference type="InterPro" id="IPR009057">
    <property type="entry name" value="Homeodomain-like_sf"/>
</dbReference>
<dbReference type="InterPro" id="IPR020449">
    <property type="entry name" value="Tscrpt_reg_AraC-type_HTH"/>
</dbReference>
<evidence type="ECO:0000259" key="11">
    <source>
        <dbReference type="PROSITE" id="PS01124"/>
    </source>
</evidence>
<evidence type="ECO:0000256" key="9">
    <source>
        <dbReference type="ARBA" id="ARBA00024867"/>
    </source>
</evidence>
<evidence type="ECO:0000313" key="14">
    <source>
        <dbReference type="Proteomes" id="UP000306509"/>
    </source>
</evidence>
<dbReference type="InterPro" id="IPR001789">
    <property type="entry name" value="Sig_transdc_resp-reg_receiver"/>
</dbReference>
<dbReference type="Gene3D" id="1.10.10.60">
    <property type="entry name" value="Homeodomain-like"/>
    <property type="match status" value="2"/>
</dbReference>
<dbReference type="SMART" id="SM00342">
    <property type="entry name" value="HTH_ARAC"/>
    <property type="match status" value="1"/>
</dbReference>
<gene>
    <name evidence="13" type="ORF">DSM106044_02212</name>
</gene>
<proteinExistence type="predicted"/>
<dbReference type="Pfam" id="PF00072">
    <property type="entry name" value="Response_reg"/>
    <property type="match status" value="1"/>
</dbReference>
<dbReference type="GO" id="GO:0043565">
    <property type="term" value="F:sequence-specific DNA binding"/>
    <property type="evidence" value="ECO:0007669"/>
    <property type="project" value="InterPro"/>
</dbReference>
<evidence type="ECO:0000256" key="2">
    <source>
        <dbReference type="ARBA" id="ARBA00018672"/>
    </source>
</evidence>
<dbReference type="InterPro" id="IPR018060">
    <property type="entry name" value="HTH_AraC"/>
</dbReference>
<evidence type="ECO:0000256" key="3">
    <source>
        <dbReference type="ARBA" id="ARBA00022490"/>
    </source>
</evidence>
<keyword evidence="7" id="KW-0238">DNA-binding</keyword>
<comment type="caution">
    <text evidence="13">The sequence shown here is derived from an EMBL/GenBank/DDBJ whole genome shotgun (WGS) entry which is preliminary data.</text>
</comment>
<comment type="subcellular location">
    <subcellularLocation>
        <location evidence="1">Cytoplasm</location>
    </subcellularLocation>
</comment>
<dbReference type="GO" id="GO:0003700">
    <property type="term" value="F:DNA-binding transcription factor activity"/>
    <property type="evidence" value="ECO:0007669"/>
    <property type="project" value="InterPro"/>
</dbReference>
<keyword evidence="3" id="KW-0963">Cytoplasm</keyword>
<dbReference type="RefSeq" id="WP_081820216.1">
    <property type="nucleotide sequence ID" value="NZ_CABMJZ010000118.1"/>
</dbReference>
<dbReference type="PANTHER" id="PTHR42713">
    <property type="entry name" value="HISTIDINE KINASE-RELATED"/>
    <property type="match status" value="1"/>
</dbReference>
<evidence type="ECO:0000256" key="7">
    <source>
        <dbReference type="ARBA" id="ARBA00023125"/>
    </source>
</evidence>
<evidence type="ECO:0000259" key="12">
    <source>
        <dbReference type="PROSITE" id="PS50110"/>
    </source>
</evidence>
<dbReference type="Gene3D" id="3.40.50.2300">
    <property type="match status" value="1"/>
</dbReference>
<dbReference type="OrthoDB" id="9794370at2"/>
<dbReference type="PROSITE" id="PS00041">
    <property type="entry name" value="HTH_ARAC_FAMILY_1"/>
    <property type="match status" value="1"/>
</dbReference>
<keyword evidence="5" id="KW-0902">Two-component regulatory system</keyword>
<comment type="function">
    <text evidence="9">May play the central regulatory role in sporulation. It may be an element of the effector pathway responsible for the activation of sporulation genes in response to nutritional stress. Spo0A may act in concert with spo0H (a sigma factor) to control the expression of some genes that are critical to the sporulation process.</text>
</comment>
<dbReference type="InterPro" id="IPR051552">
    <property type="entry name" value="HptR"/>
</dbReference>
<evidence type="ECO:0000313" key="13">
    <source>
        <dbReference type="EMBL" id="TLD01010.1"/>
    </source>
</evidence>
<name>A0A4U8Q7U4_9FIRM</name>
<dbReference type="InterPro" id="IPR018062">
    <property type="entry name" value="HTH_AraC-typ_CS"/>
</dbReference>
<dbReference type="PROSITE" id="PS01124">
    <property type="entry name" value="HTH_ARAC_FAMILY_2"/>
    <property type="match status" value="1"/>
</dbReference>
<protein>
    <recommendedName>
        <fullName evidence="2">Stage 0 sporulation protein A homolog</fullName>
    </recommendedName>
</protein>
<dbReference type="PANTHER" id="PTHR42713:SF3">
    <property type="entry name" value="TRANSCRIPTIONAL REGULATORY PROTEIN HPTR"/>
    <property type="match status" value="1"/>
</dbReference>
<feature type="domain" description="Response regulatory" evidence="12">
    <location>
        <begin position="18"/>
        <end position="135"/>
    </location>
</feature>
<feature type="domain" description="HTH araC/xylS-type" evidence="11">
    <location>
        <begin position="433"/>
        <end position="529"/>
    </location>
</feature>
<dbReference type="EMBL" id="QGQD01000045">
    <property type="protein sequence ID" value="TLD01010.1"/>
    <property type="molecule type" value="Genomic_DNA"/>
</dbReference>
<evidence type="ECO:0000256" key="8">
    <source>
        <dbReference type="ARBA" id="ARBA00023163"/>
    </source>
</evidence>
<dbReference type="SMART" id="SM00448">
    <property type="entry name" value="REC"/>
    <property type="match status" value="1"/>
</dbReference>
<evidence type="ECO:0000256" key="4">
    <source>
        <dbReference type="ARBA" id="ARBA00022553"/>
    </source>
</evidence>
<dbReference type="GO" id="GO:0000160">
    <property type="term" value="P:phosphorelay signal transduction system"/>
    <property type="evidence" value="ECO:0007669"/>
    <property type="project" value="UniProtKB-KW"/>
</dbReference>
<dbReference type="STRING" id="180332.GCA_000797495_03886"/>
<dbReference type="PROSITE" id="PS50110">
    <property type="entry name" value="RESPONSE_REGULATORY"/>
    <property type="match status" value="1"/>
</dbReference>
<dbReference type="GO" id="GO:0005737">
    <property type="term" value="C:cytoplasm"/>
    <property type="evidence" value="ECO:0007669"/>
    <property type="project" value="UniProtKB-SubCell"/>
</dbReference>
<evidence type="ECO:0000256" key="5">
    <source>
        <dbReference type="ARBA" id="ARBA00023012"/>
    </source>
</evidence>
<evidence type="ECO:0000256" key="10">
    <source>
        <dbReference type="PROSITE-ProRule" id="PRU00169"/>
    </source>
</evidence>
<reference evidence="13 14" key="1">
    <citation type="journal article" date="2019" name="Anaerobe">
        <title>Detection of Robinsoniella peoriensis in multiple bone samples of a trauma patient.</title>
        <authorList>
            <person name="Schrottner P."/>
            <person name="Hartwich K."/>
            <person name="Bunk B."/>
            <person name="Schober I."/>
            <person name="Helbig S."/>
            <person name="Rudolph W.W."/>
            <person name="Gunzer F."/>
        </authorList>
    </citation>
    <scope>NUCLEOTIDE SEQUENCE [LARGE SCALE GENOMIC DNA]</scope>
    <source>
        <strain evidence="13 14">DSM 106044</strain>
    </source>
</reference>
<dbReference type="SUPFAM" id="SSF46689">
    <property type="entry name" value="Homeodomain-like"/>
    <property type="match status" value="2"/>
</dbReference>
<evidence type="ECO:0000256" key="6">
    <source>
        <dbReference type="ARBA" id="ARBA00023015"/>
    </source>
</evidence>
<dbReference type="AlphaFoldDB" id="A0A4U8Q7U4"/>
<feature type="modified residue" description="4-aspartylphosphate" evidence="10">
    <location>
        <position position="70"/>
    </location>
</feature>
<accession>A0A4U8Q7U4</accession>
<keyword evidence="8" id="KW-0804">Transcription</keyword>
<dbReference type="Pfam" id="PF12833">
    <property type="entry name" value="HTH_18"/>
    <property type="match status" value="1"/>
</dbReference>
<dbReference type="SUPFAM" id="SSF52172">
    <property type="entry name" value="CheY-like"/>
    <property type="match status" value="1"/>
</dbReference>
<keyword evidence="4 10" id="KW-0597">Phosphoprotein</keyword>
<dbReference type="InterPro" id="IPR011006">
    <property type="entry name" value="CheY-like_superfamily"/>
</dbReference>
<sequence>MQIREMSAGREEEDEMYRVMVADDEPLMRKAMVSLTNWHELGCEVVYTAENGQQVMENLKEIKPDILITDIKMPGKDGIEIAKYIWEEKLPIKIILLTAYADFSYAQSAVKYNVVDYVTKTGAFDGLIMAINKAKDLIKKEQTSISREDKETVLEYFLKSVFDGSIYDEEEIRSKMSELGMKPENYLVLLLHFRLNEDMTTEKKSRTYKSLLNFFSMVFGEQMLRGIPVQRDMYAIVVQNVPENYMDTILMKGQQITDMMDNFMGLYVNIGVSSRQQEVIYMKKAYDQAESVLGNSFISGDSKISFYERDGVNPEKYSAKVDELIEQLCFQVSQGNTEEVQLKFKEILKTQKLELCAANTIKNSGIIIQQRCRKILDSFGTDIYQITGYRGSITEKIHRCFYADEYEKVMLEILQGTSSYVSNASSHKNTIVNECERYIEENFHKGITVTDIAEHVGTSISYLSRIYKEATGEKILNRLNQMRIEKAKDYLKNTDMKIYEIADALGFENTTYFSYFFKKYTGVSPKDFK</sequence>